<keyword evidence="9" id="KW-1185">Reference proteome</keyword>
<protein>
    <submittedName>
        <fullName evidence="8">PLP-dependent aminotransferase family protein</fullName>
    </submittedName>
</protein>
<dbReference type="SUPFAM" id="SSF53383">
    <property type="entry name" value="PLP-dependent transferases"/>
    <property type="match status" value="1"/>
</dbReference>
<dbReference type="GO" id="GO:0030170">
    <property type="term" value="F:pyridoxal phosphate binding"/>
    <property type="evidence" value="ECO:0007669"/>
    <property type="project" value="InterPro"/>
</dbReference>
<keyword evidence="5" id="KW-0804">Transcription</keyword>
<keyword evidence="8" id="KW-0808">Transferase</keyword>
<keyword evidence="2" id="KW-0663">Pyridoxal phosphate</keyword>
<dbReference type="GO" id="GO:0003700">
    <property type="term" value="F:DNA-binding transcription factor activity"/>
    <property type="evidence" value="ECO:0007669"/>
    <property type="project" value="InterPro"/>
</dbReference>
<dbReference type="PANTHER" id="PTHR46577:SF1">
    <property type="entry name" value="HTH-TYPE TRANSCRIPTIONAL REGULATORY PROTEIN GABR"/>
    <property type="match status" value="1"/>
</dbReference>
<dbReference type="SUPFAM" id="SSF46785">
    <property type="entry name" value="Winged helix' DNA-binding domain"/>
    <property type="match status" value="1"/>
</dbReference>
<name>A0A9J7ASX1_9PROT</name>
<dbReference type="PANTHER" id="PTHR46577">
    <property type="entry name" value="HTH-TYPE TRANSCRIPTIONAL REGULATORY PROTEIN GABR"/>
    <property type="match status" value="1"/>
</dbReference>
<dbReference type="InterPro" id="IPR015421">
    <property type="entry name" value="PyrdxlP-dep_Trfase_major"/>
</dbReference>
<dbReference type="PROSITE" id="PS50949">
    <property type="entry name" value="HTH_GNTR"/>
    <property type="match status" value="1"/>
</dbReference>
<dbReference type="Pfam" id="PF00392">
    <property type="entry name" value="GntR"/>
    <property type="match status" value="1"/>
</dbReference>
<accession>A0A9J7ASX1</accession>
<evidence type="ECO:0000313" key="8">
    <source>
        <dbReference type="EMBL" id="UUX49962.1"/>
    </source>
</evidence>
<dbReference type="InterPro" id="IPR015424">
    <property type="entry name" value="PyrdxlP-dep_Trfase"/>
</dbReference>
<sequence>MVKRAAGALLSAIRIDHDSPRLLATQIASSIREIILSGGLRAGERLPATRTLARDLGVSRTTMVEVFERLIAEGLLEARTGAGTYVSDSVRLGEDISGPPEPKTELESAPEPSVPRPAVTFGADFTVRLPHTIRAFTTALPAVDMFPVAQWTRQSNKHWRTHRDLMLGYGNVTGFPPLRHAIAAHLKANQGINCEPGQIFVTNGAQHGFHIISSMLLKPGDKVWFENPGAIGAQNAIRAAGGDLVPLPIDGDGLDVAEGLRQAPGFRLAFVTPLHQQPLGVTMSLERRFVLLNAAESADAWIIEDDYDGEFYYGTHPIPTLKSIDHADRVFYVGTFSKTLFPALRLGYILAPPPFVPVLEHLFETYLPTAPLNSQAVVAGFMDEGHFATHLRRMRRIYTERYQVLMDCASKHLPGLLTLKPTDTGLHTTGRLATGLDENAVTRAADADGITVTPFGRYAMTPLDKTGLVLGFSGVPPEDIEHGVKRLAGILETELSNQHTRPGMEP</sequence>
<keyword evidence="4" id="KW-0238">DNA-binding</keyword>
<evidence type="ECO:0000256" key="2">
    <source>
        <dbReference type="ARBA" id="ARBA00022898"/>
    </source>
</evidence>
<dbReference type="InterPro" id="IPR051446">
    <property type="entry name" value="HTH_trans_reg/aminotransferase"/>
</dbReference>
<dbReference type="CDD" id="cd07377">
    <property type="entry name" value="WHTH_GntR"/>
    <property type="match status" value="1"/>
</dbReference>
<dbReference type="AlphaFoldDB" id="A0A9J7ASX1"/>
<evidence type="ECO:0000256" key="5">
    <source>
        <dbReference type="ARBA" id="ARBA00023163"/>
    </source>
</evidence>
<evidence type="ECO:0000313" key="9">
    <source>
        <dbReference type="Proteomes" id="UP001060336"/>
    </source>
</evidence>
<evidence type="ECO:0000259" key="7">
    <source>
        <dbReference type="PROSITE" id="PS50949"/>
    </source>
</evidence>
<keyword evidence="8" id="KW-0032">Aminotransferase</keyword>
<evidence type="ECO:0000256" key="1">
    <source>
        <dbReference type="ARBA" id="ARBA00005384"/>
    </source>
</evidence>
<feature type="region of interest" description="Disordered" evidence="6">
    <location>
        <begin position="90"/>
        <end position="115"/>
    </location>
</feature>
<dbReference type="Pfam" id="PF00155">
    <property type="entry name" value="Aminotran_1_2"/>
    <property type="match status" value="1"/>
</dbReference>
<evidence type="ECO:0000256" key="6">
    <source>
        <dbReference type="SAM" id="MobiDB-lite"/>
    </source>
</evidence>
<dbReference type="InterPro" id="IPR036390">
    <property type="entry name" value="WH_DNA-bd_sf"/>
</dbReference>
<dbReference type="InterPro" id="IPR004839">
    <property type="entry name" value="Aminotransferase_I/II_large"/>
</dbReference>
<dbReference type="InterPro" id="IPR000524">
    <property type="entry name" value="Tscrpt_reg_HTH_GntR"/>
</dbReference>
<dbReference type="Gene3D" id="1.10.10.10">
    <property type="entry name" value="Winged helix-like DNA-binding domain superfamily/Winged helix DNA-binding domain"/>
    <property type="match status" value="1"/>
</dbReference>
<organism evidence="8 9">
    <name type="scientific">Nisaea acidiphila</name>
    <dbReference type="NCBI Taxonomy" id="1862145"/>
    <lineage>
        <taxon>Bacteria</taxon>
        <taxon>Pseudomonadati</taxon>
        <taxon>Pseudomonadota</taxon>
        <taxon>Alphaproteobacteria</taxon>
        <taxon>Rhodospirillales</taxon>
        <taxon>Thalassobaculaceae</taxon>
        <taxon>Nisaea</taxon>
    </lineage>
</organism>
<dbReference type="SMART" id="SM00345">
    <property type="entry name" value="HTH_GNTR"/>
    <property type="match status" value="1"/>
</dbReference>
<dbReference type="GO" id="GO:0003677">
    <property type="term" value="F:DNA binding"/>
    <property type="evidence" value="ECO:0007669"/>
    <property type="project" value="UniProtKB-KW"/>
</dbReference>
<dbReference type="InterPro" id="IPR036388">
    <property type="entry name" value="WH-like_DNA-bd_sf"/>
</dbReference>
<proteinExistence type="inferred from homology"/>
<dbReference type="Gene3D" id="3.40.640.10">
    <property type="entry name" value="Type I PLP-dependent aspartate aminotransferase-like (Major domain)"/>
    <property type="match status" value="1"/>
</dbReference>
<keyword evidence="3" id="KW-0805">Transcription regulation</keyword>
<gene>
    <name evidence="8" type="ORF">NUH88_21560</name>
</gene>
<dbReference type="GO" id="GO:0008483">
    <property type="term" value="F:transaminase activity"/>
    <property type="evidence" value="ECO:0007669"/>
    <property type="project" value="UniProtKB-KW"/>
</dbReference>
<reference evidence="8" key="1">
    <citation type="submission" date="2022-08" db="EMBL/GenBank/DDBJ databases">
        <title>Nisaea acidiphila sp. nov., isolated from a marine algal debris and emended description of the genus Nisaea Urios et al. 2008.</title>
        <authorList>
            <person name="Kwon K."/>
        </authorList>
    </citation>
    <scope>NUCLEOTIDE SEQUENCE</scope>
    <source>
        <strain evidence="8">MEBiC11861</strain>
    </source>
</reference>
<dbReference type="KEGG" id="naci:NUH88_21560"/>
<dbReference type="Proteomes" id="UP001060336">
    <property type="component" value="Chromosome"/>
</dbReference>
<evidence type="ECO:0000256" key="3">
    <source>
        <dbReference type="ARBA" id="ARBA00023015"/>
    </source>
</evidence>
<feature type="domain" description="HTH gntR-type" evidence="7">
    <location>
        <begin position="21"/>
        <end position="89"/>
    </location>
</feature>
<comment type="similarity">
    <text evidence="1">In the C-terminal section; belongs to the class-I pyridoxal-phosphate-dependent aminotransferase family.</text>
</comment>
<dbReference type="EMBL" id="CP102480">
    <property type="protein sequence ID" value="UUX49962.1"/>
    <property type="molecule type" value="Genomic_DNA"/>
</dbReference>
<dbReference type="RefSeq" id="WP_257768890.1">
    <property type="nucleotide sequence ID" value="NZ_CP102480.1"/>
</dbReference>
<dbReference type="PRINTS" id="PR00035">
    <property type="entry name" value="HTHGNTR"/>
</dbReference>
<dbReference type="CDD" id="cd00609">
    <property type="entry name" value="AAT_like"/>
    <property type="match status" value="1"/>
</dbReference>
<evidence type="ECO:0000256" key="4">
    <source>
        <dbReference type="ARBA" id="ARBA00023125"/>
    </source>
</evidence>